<evidence type="ECO:0000313" key="3">
    <source>
        <dbReference type="EMBL" id="TWP46064.1"/>
    </source>
</evidence>
<sequence length="87" mass="9054">MNAPKIFTRLLAGATVAGAITLTVISGSAAAQIHSRSETPASQTQRHSTGDTVDGVIVGHSTGTDSTVQSHAQASGRDFATWCWNWT</sequence>
<feature type="region of interest" description="Disordered" evidence="1">
    <location>
        <begin position="35"/>
        <end position="55"/>
    </location>
</feature>
<feature type="chain" id="PRO_5039609489" evidence="2">
    <location>
        <begin position="32"/>
        <end position="87"/>
    </location>
</feature>
<feature type="signal peptide" evidence="2">
    <location>
        <begin position="1"/>
        <end position="31"/>
    </location>
</feature>
<name>A0A563EHG8_9PSEU</name>
<dbReference type="Proteomes" id="UP000316639">
    <property type="component" value="Unassembled WGS sequence"/>
</dbReference>
<reference evidence="3 4" key="1">
    <citation type="submission" date="2019-07" db="EMBL/GenBank/DDBJ databases">
        <title>Lentzea xizangensis sp. nov., isolated from Qinghai-Tibetan Plateau Soils.</title>
        <authorList>
            <person name="Huang J."/>
        </authorList>
    </citation>
    <scope>NUCLEOTIDE SEQUENCE [LARGE SCALE GENOMIC DNA]</scope>
    <source>
        <strain evidence="3 4">FXJ1.1311</strain>
    </source>
</reference>
<organism evidence="3 4">
    <name type="scientific">Lentzea tibetensis</name>
    <dbReference type="NCBI Taxonomy" id="2591470"/>
    <lineage>
        <taxon>Bacteria</taxon>
        <taxon>Bacillati</taxon>
        <taxon>Actinomycetota</taxon>
        <taxon>Actinomycetes</taxon>
        <taxon>Pseudonocardiales</taxon>
        <taxon>Pseudonocardiaceae</taxon>
        <taxon>Lentzea</taxon>
    </lineage>
</organism>
<keyword evidence="2" id="KW-0732">Signal</keyword>
<gene>
    <name evidence="3" type="ORF">FKR81_37490</name>
</gene>
<keyword evidence="4" id="KW-1185">Reference proteome</keyword>
<protein>
    <submittedName>
        <fullName evidence="3">Uncharacterized protein</fullName>
    </submittedName>
</protein>
<proteinExistence type="predicted"/>
<dbReference type="RefSeq" id="WP_146359061.1">
    <property type="nucleotide sequence ID" value="NZ_VOBR01000036.1"/>
</dbReference>
<evidence type="ECO:0000256" key="1">
    <source>
        <dbReference type="SAM" id="MobiDB-lite"/>
    </source>
</evidence>
<evidence type="ECO:0000313" key="4">
    <source>
        <dbReference type="Proteomes" id="UP000316639"/>
    </source>
</evidence>
<accession>A0A563EHG8</accession>
<evidence type="ECO:0000256" key="2">
    <source>
        <dbReference type="SAM" id="SignalP"/>
    </source>
</evidence>
<dbReference type="AlphaFoldDB" id="A0A563EHG8"/>
<feature type="compositionally biased region" description="Polar residues" evidence="1">
    <location>
        <begin position="38"/>
        <end position="51"/>
    </location>
</feature>
<dbReference type="EMBL" id="VOBR01000036">
    <property type="protein sequence ID" value="TWP46064.1"/>
    <property type="molecule type" value="Genomic_DNA"/>
</dbReference>
<comment type="caution">
    <text evidence="3">The sequence shown here is derived from an EMBL/GenBank/DDBJ whole genome shotgun (WGS) entry which is preliminary data.</text>
</comment>